<name>A0A2U2B7H6_9BACT</name>
<dbReference type="Proteomes" id="UP000244956">
    <property type="component" value="Unassembled WGS sequence"/>
</dbReference>
<organism evidence="12 13">
    <name type="scientific">Marinilabilia rubra</name>
    <dbReference type="NCBI Taxonomy" id="2162893"/>
    <lineage>
        <taxon>Bacteria</taxon>
        <taxon>Pseudomonadati</taxon>
        <taxon>Bacteroidota</taxon>
        <taxon>Bacteroidia</taxon>
        <taxon>Marinilabiliales</taxon>
        <taxon>Marinilabiliaceae</taxon>
        <taxon>Marinilabilia</taxon>
    </lineage>
</organism>
<keyword evidence="6" id="KW-0067">ATP-binding</keyword>
<dbReference type="GO" id="GO:0005524">
    <property type="term" value="F:ATP binding"/>
    <property type="evidence" value="ECO:0007669"/>
    <property type="project" value="UniProtKB-KW"/>
</dbReference>
<evidence type="ECO:0000259" key="11">
    <source>
        <dbReference type="Pfam" id="PF13614"/>
    </source>
</evidence>
<dbReference type="Gene3D" id="3.40.50.300">
    <property type="entry name" value="P-loop containing nucleotide triphosphate hydrolases"/>
    <property type="match status" value="1"/>
</dbReference>
<evidence type="ECO:0000256" key="8">
    <source>
        <dbReference type="ARBA" id="ARBA00051245"/>
    </source>
</evidence>
<comment type="caution">
    <text evidence="12">The sequence shown here is derived from an EMBL/GenBank/DDBJ whole genome shotgun (WGS) entry which is preliminary data.</text>
</comment>
<feature type="domain" description="AAA" evidence="11">
    <location>
        <begin position="595"/>
        <end position="755"/>
    </location>
</feature>
<evidence type="ECO:0000256" key="7">
    <source>
        <dbReference type="ARBA" id="ARBA00023137"/>
    </source>
</evidence>
<keyword evidence="4" id="KW-0547">Nucleotide-binding</keyword>
<evidence type="ECO:0000256" key="1">
    <source>
        <dbReference type="ARBA" id="ARBA00007316"/>
    </source>
</evidence>
<dbReference type="GO" id="GO:0004715">
    <property type="term" value="F:non-membrane spanning protein tyrosine kinase activity"/>
    <property type="evidence" value="ECO:0007669"/>
    <property type="project" value="UniProtKB-EC"/>
</dbReference>
<dbReference type="OrthoDB" id="9794577at2"/>
<keyword evidence="13" id="KW-1185">Reference proteome</keyword>
<keyword evidence="3" id="KW-0808">Transferase</keyword>
<dbReference type="InterPro" id="IPR005702">
    <property type="entry name" value="Wzc-like_C"/>
</dbReference>
<protein>
    <recommendedName>
        <fullName evidence="2">non-specific protein-tyrosine kinase</fullName>
        <ecNumber evidence="2">2.7.10.2</ecNumber>
    </recommendedName>
</protein>
<feature type="transmembrane region" description="Helical" evidence="10">
    <location>
        <begin position="506"/>
        <end position="525"/>
    </location>
</feature>
<sequence length="783" mass="89979">MIQRNQVSDDVRNVFRRLLKYWKLYPVFLVIFVGLAFLYIRSKPSIHELNAKLVVHERERGVVDPSSFLPGSELFAGRNNFENSLLTIQASPIIRETISKFNTRIEYYQANWMFDEELYNSSPFNVVMDGAVPQLVSVPYQLEVLSETQYRITIEKGNGGVYDFINNTFTRRIEELNFSAVGEFGKPFETDNFKFTIFLEQDDLTTLLEQKYKFFIRTDDQLVANFKSRLTLEPANLNGTVVNVWFRTDNAVKGMDFLDAFLETVINYNLERKNHIANSTINYIDSLLESVSDSLRQAERTLQSYQSARDVLDVTQSAERLYEELSRVKEQRTEYESQVDYLRYLSEQITQDDNYTEYSMSAVMALNNNSLSILMEEYIGLVAQRNRLIENQQTKSPLLSQIESRISNLRQTIRENVRYSLNIAEQDLRKANSRLASIQSQMRQLPETQRNLQTFKRDFRLNDDTYTYLMQKKAESQIARASNLPDYEVFDPPSYASLVSPKAKRITGFAIFLALAFATLLALIYDNAFGKVKDEKDLADLDNTHFLGEVLHTSSLKKLSGKNQFSAQAESLRTLRSHVLAFCKDGQPHKAKSELILISSSVQGEGKTFTSFFLSRGLARLERPTLLIELDLRRPRLVSNYIPEFKGRPGLVDYVTGETDLKSIIYPTSDEGFYVIPAGTMSPNPSEILESEKFREMLEEVKKHFEFVVLDSAPLIVADTRATLALADAVVMVARAGYTPLNVLKKTFDNMKEFKAGKVGVILNDVTMGLNRRYYNYKYGYRQ</sequence>
<dbReference type="CDD" id="cd05387">
    <property type="entry name" value="BY-kinase"/>
    <property type="match status" value="1"/>
</dbReference>
<evidence type="ECO:0000256" key="10">
    <source>
        <dbReference type="SAM" id="Phobius"/>
    </source>
</evidence>
<dbReference type="PANTHER" id="PTHR32309:SF13">
    <property type="entry name" value="FERRIC ENTEROBACTIN TRANSPORT PROTEIN FEPE"/>
    <property type="match status" value="1"/>
</dbReference>
<keyword evidence="9" id="KW-0175">Coiled coil</keyword>
<accession>A0A2U2B7H6</accession>
<feature type="transmembrane region" description="Helical" evidence="10">
    <location>
        <begin position="21"/>
        <end position="40"/>
    </location>
</feature>
<dbReference type="InterPro" id="IPR027417">
    <property type="entry name" value="P-loop_NTPase"/>
</dbReference>
<dbReference type="EC" id="2.7.10.2" evidence="2"/>
<gene>
    <name evidence="12" type="ORF">DDZ16_12110</name>
</gene>
<dbReference type="GO" id="GO:0005886">
    <property type="term" value="C:plasma membrane"/>
    <property type="evidence" value="ECO:0007669"/>
    <property type="project" value="TreeGrafter"/>
</dbReference>
<keyword evidence="10" id="KW-0812">Transmembrane</keyword>
<keyword evidence="10" id="KW-0472">Membrane</keyword>
<dbReference type="RefSeq" id="WP_109264741.1">
    <property type="nucleotide sequence ID" value="NZ_QEWP01000009.1"/>
</dbReference>
<dbReference type="NCBIfam" id="TIGR01007">
    <property type="entry name" value="eps_fam"/>
    <property type="match status" value="1"/>
</dbReference>
<evidence type="ECO:0000256" key="9">
    <source>
        <dbReference type="SAM" id="Coils"/>
    </source>
</evidence>
<evidence type="ECO:0000256" key="6">
    <source>
        <dbReference type="ARBA" id="ARBA00022840"/>
    </source>
</evidence>
<dbReference type="EMBL" id="QEWP01000009">
    <property type="protein sequence ID" value="PWD99002.1"/>
    <property type="molecule type" value="Genomic_DNA"/>
</dbReference>
<evidence type="ECO:0000256" key="4">
    <source>
        <dbReference type="ARBA" id="ARBA00022741"/>
    </source>
</evidence>
<keyword evidence="10" id="KW-1133">Transmembrane helix</keyword>
<dbReference type="SUPFAM" id="SSF52540">
    <property type="entry name" value="P-loop containing nucleoside triphosphate hydrolases"/>
    <property type="match status" value="1"/>
</dbReference>
<dbReference type="InterPro" id="IPR050445">
    <property type="entry name" value="Bact_polysacc_biosynth/exp"/>
</dbReference>
<dbReference type="InterPro" id="IPR025669">
    <property type="entry name" value="AAA_dom"/>
</dbReference>
<comment type="catalytic activity">
    <reaction evidence="8">
        <text>L-tyrosyl-[protein] + ATP = O-phospho-L-tyrosyl-[protein] + ADP + H(+)</text>
        <dbReference type="Rhea" id="RHEA:10596"/>
        <dbReference type="Rhea" id="RHEA-COMP:10136"/>
        <dbReference type="Rhea" id="RHEA-COMP:20101"/>
        <dbReference type="ChEBI" id="CHEBI:15378"/>
        <dbReference type="ChEBI" id="CHEBI:30616"/>
        <dbReference type="ChEBI" id="CHEBI:46858"/>
        <dbReference type="ChEBI" id="CHEBI:61978"/>
        <dbReference type="ChEBI" id="CHEBI:456216"/>
        <dbReference type="EC" id="2.7.10.2"/>
    </reaction>
</comment>
<proteinExistence type="inferred from homology"/>
<evidence type="ECO:0000256" key="3">
    <source>
        <dbReference type="ARBA" id="ARBA00022679"/>
    </source>
</evidence>
<keyword evidence="5 12" id="KW-0418">Kinase</keyword>
<feature type="coiled-coil region" evidence="9">
    <location>
        <begin position="288"/>
        <end position="338"/>
    </location>
</feature>
<comment type="similarity">
    <text evidence="1">Belongs to the CpsD/CapB family.</text>
</comment>
<dbReference type="Pfam" id="PF13614">
    <property type="entry name" value="AAA_31"/>
    <property type="match status" value="1"/>
</dbReference>
<evidence type="ECO:0000256" key="2">
    <source>
        <dbReference type="ARBA" id="ARBA00011903"/>
    </source>
</evidence>
<reference evidence="12 13" key="1">
    <citation type="submission" date="2018-05" db="EMBL/GenBank/DDBJ databases">
        <title>Marinilabilia rubrum sp. nov., isolated from saltern sediment.</title>
        <authorList>
            <person name="Zhang R."/>
        </authorList>
    </citation>
    <scope>NUCLEOTIDE SEQUENCE [LARGE SCALE GENOMIC DNA]</scope>
    <source>
        <strain evidence="12 13">WTE16</strain>
    </source>
</reference>
<dbReference type="PANTHER" id="PTHR32309">
    <property type="entry name" value="TYROSINE-PROTEIN KINASE"/>
    <property type="match status" value="1"/>
</dbReference>
<dbReference type="AlphaFoldDB" id="A0A2U2B7H6"/>
<keyword evidence="7" id="KW-0829">Tyrosine-protein kinase</keyword>
<evidence type="ECO:0000256" key="5">
    <source>
        <dbReference type="ARBA" id="ARBA00022777"/>
    </source>
</evidence>
<evidence type="ECO:0000313" key="12">
    <source>
        <dbReference type="EMBL" id="PWD99002.1"/>
    </source>
</evidence>
<evidence type="ECO:0000313" key="13">
    <source>
        <dbReference type="Proteomes" id="UP000244956"/>
    </source>
</evidence>